<dbReference type="Gene3D" id="2.70.98.70">
    <property type="match status" value="1"/>
</dbReference>
<dbReference type="Gene3D" id="3.40.50.1820">
    <property type="entry name" value="alpha/beta hydrolase"/>
    <property type="match status" value="1"/>
</dbReference>
<dbReference type="SUPFAM" id="SSF53474">
    <property type="entry name" value="alpha/beta-Hydrolases"/>
    <property type="match status" value="1"/>
</dbReference>
<comment type="caution">
    <text evidence="6">The sequence shown here is derived from an EMBL/GenBank/DDBJ whole genome shotgun (WGS) entry which is preliminary data.</text>
</comment>
<dbReference type="PANTHER" id="PTHR39210">
    <property type="entry name" value="HEPARIN-SULFATE LYASE"/>
    <property type="match status" value="1"/>
</dbReference>
<evidence type="ECO:0000256" key="4">
    <source>
        <dbReference type="ARBA" id="ARBA00023239"/>
    </source>
</evidence>
<dbReference type="InterPro" id="IPR008929">
    <property type="entry name" value="Chondroitin_lyas"/>
</dbReference>
<organism evidence="6 7">
    <name type="scientific">Brachybacterium halotolerans</name>
    <dbReference type="NCBI Taxonomy" id="2795215"/>
    <lineage>
        <taxon>Bacteria</taxon>
        <taxon>Bacillati</taxon>
        <taxon>Actinomycetota</taxon>
        <taxon>Actinomycetes</taxon>
        <taxon>Micrococcales</taxon>
        <taxon>Dermabacteraceae</taxon>
        <taxon>Brachybacterium</taxon>
    </lineage>
</organism>
<dbReference type="InterPro" id="IPR029058">
    <property type="entry name" value="AB_hydrolase_fold"/>
</dbReference>
<keyword evidence="4" id="KW-0456">Lyase</keyword>
<comment type="subcellular location">
    <subcellularLocation>
        <location evidence="1">Periplasm</location>
    </subcellularLocation>
</comment>
<protein>
    <submittedName>
        <fullName evidence="6">Heparinase II/III family protein</fullName>
    </submittedName>
</protein>
<proteinExistence type="predicted"/>
<evidence type="ECO:0000256" key="1">
    <source>
        <dbReference type="ARBA" id="ARBA00004418"/>
    </source>
</evidence>
<reference evidence="6 7" key="1">
    <citation type="submission" date="2020-12" db="EMBL/GenBank/DDBJ databases">
        <title>Brachybacterium sp. MASK1Z-5, whole genome shotgun sequence.</title>
        <authorList>
            <person name="Tuo L."/>
        </authorList>
    </citation>
    <scope>NUCLEOTIDE SEQUENCE [LARGE SCALE GENOMIC DNA]</scope>
    <source>
        <strain evidence="6 7">MASK1Z-5</strain>
    </source>
</reference>
<accession>A0ABS1B7X0</accession>
<keyword evidence="3" id="KW-0574">Periplasm</keyword>
<feature type="domain" description="Heparinase II/III-like C-terminal" evidence="5">
    <location>
        <begin position="335"/>
        <end position="477"/>
    </location>
</feature>
<dbReference type="InterPro" id="IPR012480">
    <property type="entry name" value="Hepar_II_III_C"/>
</dbReference>
<dbReference type="PANTHER" id="PTHR39210:SF1">
    <property type="entry name" value="HEPARIN-SULFATE LYASE"/>
    <property type="match status" value="1"/>
</dbReference>
<evidence type="ECO:0000256" key="3">
    <source>
        <dbReference type="ARBA" id="ARBA00022764"/>
    </source>
</evidence>
<gene>
    <name evidence="6" type="ORF">I8D64_04855</name>
</gene>
<evidence type="ECO:0000259" key="5">
    <source>
        <dbReference type="Pfam" id="PF07940"/>
    </source>
</evidence>
<dbReference type="EMBL" id="JAEDAJ010000002">
    <property type="protein sequence ID" value="MBK0330726.1"/>
    <property type="molecule type" value="Genomic_DNA"/>
</dbReference>
<dbReference type="Gene3D" id="1.50.10.100">
    <property type="entry name" value="Chondroitin AC/alginate lyase"/>
    <property type="match status" value="1"/>
</dbReference>
<evidence type="ECO:0000313" key="7">
    <source>
        <dbReference type="Proteomes" id="UP000612352"/>
    </source>
</evidence>
<sequence>MHEQSFMGQLNVERARDVTTGTMFLASRRDPASVQSVLSGKIVLNPHPEASVDEKVDWESDPFGDRNWRAQFHMLRWIDPLRREAENGDRAAADRWLDIVTQWCEGNLDPMAAAESAWMDMIDGMRAREIVAGIPLVSREYPDALDMMATAVRIHAEWFSDEDNLGHSNHRLHQLMGLAACGAALDDTHYVELAANRASALLSQEYDSEGINAEGAVGYHLNNYRWWNEARTLFIATGHDVQGDFDVLAGAPTALAHATQPDGTLVPIGNTGTVRPTSVRHPHLDYVNSAGARGEAPDSNVAVYTAGYAYGRSGWGEHERSFDQETFFSLSFGSNSRVHGHKDGGSLTLFADGGPWIVDPGKYSYDFSADRTHFVERESHNVVIFAGEDRHRKTSVDLIQHKASAAVEDFKFRDEGYPDSTIERRVVYSNSGEYLVVVDTIDSRREVDARQQWQTAPGVTVEMDKNSFHLERDGAHALVSTFGIPPELEIHEGEEDPLVGWVATGWREREPAPLLSARRQGTRFRFVTAIVPGFRSNKPTVTNVQGLPKGFIGLDVDTGRATERILISANSVSVCPPTISPEALLRLVENDAASDDTETEYDMGREELVRASRDTRANAWRKPSIESRSLLAERLIEEAARAHPSERAIARSTVTDLLGTTDTSSVVGTRSRAGLLAWPGIDLNSTSGDRVRSLLGTDEIVDVPREQELHTYDLGDLVLPLLVAPDPGDTLTVLFHGAIDRARIELPYFQRIRYQRTLGAGPTIAVSDPTLDLSESLRLGWYLGTTELDLIRKIADVISTYREALGVRNVVLQGGSGGGFAAIAASIYVPGSIAVAFDPQTDLPAYSARFYQAAIDAAFGSAAARDQSLVPRERVDLIARMTAHGHPAKVHLVSNIGDEIHRERHARRLREFLLEQNGECFAETALDLGPGHSSPSNEQYRIVMESVYSELE</sequence>
<evidence type="ECO:0000256" key="2">
    <source>
        <dbReference type="ARBA" id="ARBA00022729"/>
    </source>
</evidence>
<dbReference type="Pfam" id="PF07940">
    <property type="entry name" value="Hepar_II_III_C"/>
    <property type="match status" value="1"/>
</dbReference>
<dbReference type="Proteomes" id="UP000612352">
    <property type="component" value="Unassembled WGS sequence"/>
</dbReference>
<dbReference type="SUPFAM" id="SSF48230">
    <property type="entry name" value="Chondroitin AC/alginate lyase"/>
    <property type="match status" value="1"/>
</dbReference>
<keyword evidence="2" id="KW-0732">Signal</keyword>
<keyword evidence="7" id="KW-1185">Reference proteome</keyword>
<dbReference type="RefSeq" id="WP_200501385.1">
    <property type="nucleotide sequence ID" value="NZ_JAEDAJ010000002.1"/>
</dbReference>
<name>A0ABS1B7X0_9MICO</name>
<evidence type="ECO:0000313" key="6">
    <source>
        <dbReference type="EMBL" id="MBK0330726.1"/>
    </source>
</evidence>